<dbReference type="EMBL" id="CAJNOC010000599">
    <property type="protein sequence ID" value="CAF0781349.1"/>
    <property type="molecule type" value="Genomic_DNA"/>
</dbReference>
<dbReference type="InterPro" id="IPR006212">
    <property type="entry name" value="Furin_repeat"/>
</dbReference>
<dbReference type="SMART" id="SM00261">
    <property type="entry name" value="FU"/>
    <property type="match status" value="7"/>
</dbReference>
<dbReference type="SMART" id="SM01411">
    <property type="entry name" value="Ephrin_rec_like"/>
    <property type="match status" value="3"/>
</dbReference>
<proteinExistence type="predicted"/>
<keyword evidence="3" id="KW-1185">Reference proteome</keyword>
<dbReference type="InterPro" id="IPR009030">
    <property type="entry name" value="Growth_fac_rcpt_cys_sf"/>
</dbReference>
<comment type="caution">
    <text evidence="2">The sequence shown here is derived from an EMBL/GenBank/DDBJ whole genome shotgun (WGS) entry which is preliminary data.</text>
</comment>
<evidence type="ECO:0000313" key="2">
    <source>
        <dbReference type="EMBL" id="CAF0781349.1"/>
    </source>
</evidence>
<protein>
    <submittedName>
        <fullName evidence="2">Uncharacterized protein</fullName>
    </submittedName>
</protein>
<dbReference type="SUPFAM" id="SSF57184">
    <property type="entry name" value="Growth factor receptor domain"/>
    <property type="match status" value="4"/>
</dbReference>
<name>A0A813RFH7_9BILA</name>
<organism evidence="2 3">
    <name type="scientific">Brachionus calyciflorus</name>
    <dbReference type="NCBI Taxonomy" id="104777"/>
    <lineage>
        <taxon>Eukaryota</taxon>
        <taxon>Metazoa</taxon>
        <taxon>Spiralia</taxon>
        <taxon>Gnathifera</taxon>
        <taxon>Rotifera</taxon>
        <taxon>Eurotatoria</taxon>
        <taxon>Monogononta</taxon>
        <taxon>Pseudotrocha</taxon>
        <taxon>Ploima</taxon>
        <taxon>Brachionidae</taxon>
        <taxon>Brachionus</taxon>
    </lineage>
</organism>
<feature type="signal peptide" evidence="1">
    <location>
        <begin position="1"/>
        <end position="23"/>
    </location>
</feature>
<evidence type="ECO:0000256" key="1">
    <source>
        <dbReference type="SAM" id="SignalP"/>
    </source>
</evidence>
<dbReference type="Proteomes" id="UP000663879">
    <property type="component" value="Unassembled WGS sequence"/>
</dbReference>
<sequence>MLTKKKLAFIAFALILPVYLSNGQEVCRKRKTFNETCDNEFNACDPKIGLTCNSSVCACNSTNQFFDLNTNLCVASCPNDTYTNKIEKTCFTCDNDTIYNFKLNICTSSCPTTYEPDEARKNCVCPKTAKYLDNETCVSECPIRKFLNETTNECFSCQPNEYYNYHLQQCLEICPRGSEYDEEAKACSCPLEQYLNKNKRRCEKTFFSFIRPNELRKTFECPDFYDFGSDSCVVNCSSGSQIDFELKSCLTCSSSTKKFIRHSLSCADKCTDLQDTNEYGVCTCPPEESFLSLTNNTCLSTCPQDFVKDNFLNTCSCPHSLFFSIDTLSCISDCQGATVDLDRNICYNCTNGTYFSYEISACSDKCQEGYIRDEIQSKCVLCPKDESFYIEAIGLCVDDCSETATTVNEKVCRCPDTKLLNFHDNECIADSDCSGKREQNGLICKCPKDFPYWLESVCVKVCPADYYTDEAKMNCISMTCPSDEYFDEVTKLCTKIDLCIAPNIYISEYKKCVPCSNANYTFYTPTFECVKECIPPFVRSSSDSNLCICRAPFYFYDMELKQCVRECSLFAFEDVISKRCITCSGYTPYYDIQTSKCVSGYGCSKKSFLNTATSNCIGCPDGFKFLSPVGICLKDCDDTVYDIDTRNNICTCKDSKYYDYFSGTCKDSCGELDADENTKTCKCFDESYINSTGQCADICSSGNFYFGFEQRCFTCDNYLPSSGVISQEQCTDVACDSSLADDEVSGISACICPFGSIDIAGAPYECTIDCDSKNFKYKDPDNYICSYCPSTTNYFFTNIFKCVTSCPFYAKINSETRECTCEGETRLYDFNSNSCVLKCPLNSAPNPLPADTCLTCSDMFPYFDPEKYACVNMCDGLQKLNQLTNECVECRYGMIEHTSECLSEDEECSVDFSSTTDNICRCSNNYLKETRGCVDSCPPGFNFDNERKLCFCSKYKFVNVYTETCEDRSTCSLGSTIVDNNICICAADEVLNPYTFKCEKSCPDGSAPDPDFNICYCDSSNYIDYFNTITYKCEAKCPSNMDILVNVIYGDNFFYCSCPNIYPYIYNDSCTGTIPEKSLIDPFTRRIYTCSESMFLVQKYPPECVTDCPIGTIPDRISQACRCPDDQYYEPITAKCVTLCPVNSFPDKVTKNCVDCKDWLYDETSFTCVSKCPPGLYTDYVTRTCRCFDSSHVYVKELEICEPKCPVSALDYKTSCFCPETKYLVSYFNMCVDASLCKILNYEKKICESWTTYYNFHTGQFSDKECESPLEEESKKICQCPDDKFYYEYSGRATCEDSCDDTQITKILSKRCLTFGNG</sequence>
<keyword evidence="1" id="KW-0732">Signal</keyword>
<accession>A0A813RFH7</accession>
<gene>
    <name evidence="2" type="ORF">OXX778_LOCUS5480</name>
</gene>
<evidence type="ECO:0000313" key="3">
    <source>
        <dbReference type="Proteomes" id="UP000663879"/>
    </source>
</evidence>
<feature type="chain" id="PRO_5032688754" evidence="1">
    <location>
        <begin position="24"/>
        <end position="1318"/>
    </location>
</feature>
<dbReference type="OrthoDB" id="300641at2759"/>
<reference evidence="2" key="1">
    <citation type="submission" date="2021-02" db="EMBL/GenBank/DDBJ databases">
        <authorList>
            <person name="Nowell W R."/>
        </authorList>
    </citation>
    <scope>NUCLEOTIDE SEQUENCE</scope>
    <source>
        <strain evidence="2">Ploen Becks lab</strain>
    </source>
</reference>